<dbReference type="EMBL" id="CM002924">
    <property type="protein sequence ID" value="KGN57950.1"/>
    <property type="molecule type" value="Genomic_DNA"/>
</dbReference>
<name>A0A0A0L7L7_CUCSA</name>
<proteinExistence type="predicted"/>
<dbReference type="Gramene" id="KGN57950">
    <property type="protein sequence ID" value="KGN57950"/>
    <property type="gene ID" value="Csa_3G405515"/>
</dbReference>
<reference evidence="1 2" key="1">
    <citation type="journal article" date="2009" name="Nat. Genet.">
        <title>The genome of the cucumber, Cucumis sativus L.</title>
        <authorList>
            <person name="Huang S."/>
            <person name="Li R."/>
            <person name="Zhang Z."/>
            <person name="Li L."/>
            <person name="Gu X."/>
            <person name="Fan W."/>
            <person name="Lucas W.J."/>
            <person name="Wang X."/>
            <person name="Xie B."/>
            <person name="Ni P."/>
            <person name="Ren Y."/>
            <person name="Zhu H."/>
            <person name="Li J."/>
            <person name="Lin K."/>
            <person name="Jin W."/>
            <person name="Fei Z."/>
            <person name="Li G."/>
            <person name="Staub J."/>
            <person name="Kilian A."/>
            <person name="van der Vossen E.A."/>
            <person name="Wu Y."/>
            <person name="Guo J."/>
            <person name="He J."/>
            <person name="Jia Z."/>
            <person name="Ren Y."/>
            <person name="Tian G."/>
            <person name="Lu Y."/>
            <person name="Ruan J."/>
            <person name="Qian W."/>
            <person name="Wang M."/>
            <person name="Huang Q."/>
            <person name="Li B."/>
            <person name="Xuan Z."/>
            <person name="Cao J."/>
            <person name="Asan"/>
            <person name="Wu Z."/>
            <person name="Zhang J."/>
            <person name="Cai Q."/>
            <person name="Bai Y."/>
            <person name="Zhao B."/>
            <person name="Han Y."/>
            <person name="Li Y."/>
            <person name="Li X."/>
            <person name="Wang S."/>
            <person name="Shi Q."/>
            <person name="Liu S."/>
            <person name="Cho W.K."/>
            <person name="Kim J.Y."/>
            <person name="Xu Y."/>
            <person name="Heller-Uszynska K."/>
            <person name="Miao H."/>
            <person name="Cheng Z."/>
            <person name="Zhang S."/>
            <person name="Wu J."/>
            <person name="Yang Y."/>
            <person name="Kang H."/>
            <person name="Li M."/>
            <person name="Liang H."/>
            <person name="Ren X."/>
            <person name="Shi Z."/>
            <person name="Wen M."/>
            <person name="Jian M."/>
            <person name="Yang H."/>
            <person name="Zhang G."/>
            <person name="Yang Z."/>
            <person name="Chen R."/>
            <person name="Liu S."/>
            <person name="Li J."/>
            <person name="Ma L."/>
            <person name="Liu H."/>
            <person name="Zhou Y."/>
            <person name="Zhao J."/>
            <person name="Fang X."/>
            <person name="Li G."/>
            <person name="Fang L."/>
            <person name="Li Y."/>
            <person name="Liu D."/>
            <person name="Zheng H."/>
            <person name="Zhang Y."/>
            <person name="Qin N."/>
            <person name="Li Z."/>
            <person name="Yang G."/>
            <person name="Yang S."/>
            <person name="Bolund L."/>
            <person name="Kristiansen K."/>
            <person name="Zheng H."/>
            <person name="Li S."/>
            <person name="Zhang X."/>
            <person name="Yang H."/>
            <person name="Wang J."/>
            <person name="Sun R."/>
            <person name="Zhang B."/>
            <person name="Jiang S."/>
            <person name="Wang J."/>
            <person name="Du Y."/>
            <person name="Li S."/>
        </authorList>
    </citation>
    <scope>NUCLEOTIDE SEQUENCE [LARGE SCALE GENOMIC DNA]</scope>
    <source>
        <strain evidence="2">cv. 9930</strain>
    </source>
</reference>
<reference evidence="1 2" key="4">
    <citation type="journal article" date="2011" name="BMC Genomics">
        <title>RNA-Seq improves annotation of protein-coding genes in the cucumber genome.</title>
        <authorList>
            <person name="Li Z."/>
            <person name="Zhang Z."/>
            <person name="Yan P."/>
            <person name="Huang S."/>
            <person name="Fei Z."/>
            <person name="Lin K."/>
        </authorList>
    </citation>
    <scope>NUCLEOTIDE SEQUENCE [LARGE SCALE GENOMIC DNA]</scope>
    <source>
        <strain evidence="2">cv. 9930</strain>
    </source>
</reference>
<dbReference type="Proteomes" id="UP000029981">
    <property type="component" value="Chromosome 3"/>
</dbReference>
<dbReference type="AlphaFoldDB" id="A0A0A0L7L7"/>
<protein>
    <submittedName>
        <fullName evidence="1">Uncharacterized protein</fullName>
    </submittedName>
</protein>
<organism evidence="1 2">
    <name type="scientific">Cucumis sativus</name>
    <name type="common">Cucumber</name>
    <dbReference type="NCBI Taxonomy" id="3659"/>
    <lineage>
        <taxon>Eukaryota</taxon>
        <taxon>Viridiplantae</taxon>
        <taxon>Streptophyta</taxon>
        <taxon>Embryophyta</taxon>
        <taxon>Tracheophyta</taxon>
        <taxon>Spermatophyta</taxon>
        <taxon>Magnoliopsida</taxon>
        <taxon>eudicotyledons</taxon>
        <taxon>Gunneridae</taxon>
        <taxon>Pentapetalae</taxon>
        <taxon>rosids</taxon>
        <taxon>fabids</taxon>
        <taxon>Cucurbitales</taxon>
        <taxon>Cucurbitaceae</taxon>
        <taxon>Benincaseae</taxon>
        <taxon>Cucumis</taxon>
    </lineage>
</organism>
<sequence>MVDISSFTSEQACQRATGNPFSQARSLVCSNLMLLIPSRGRYQVPVFPSQQHSSILFVKRVMIRIILEQTPNDRVDVRAQWGLAEPCHCQPRFPLAKELMALFSIPPLTSDDVNNIFGQTMLLNIDALLVVPW</sequence>
<keyword evidence="2" id="KW-1185">Reference proteome</keyword>
<accession>A0A0A0L7L7</accession>
<reference evidence="1 2" key="2">
    <citation type="journal article" date="2009" name="PLoS ONE">
        <title>An integrated genetic and cytogenetic map of the cucumber genome.</title>
        <authorList>
            <person name="Ren Y."/>
            <person name="Zhang Z."/>
            <person name="Liu J."/>
            <person name="Staub J.E."/>
            <person name="Han Y."/>
            <person name="Cheng Z."/>
            <person name="Li X."/>
            <person name="Lu J."/>
            <person name="Miao H."/>
            <person name="Kang H."/>
            <person name="Xie B."/>
            <person name="Gu X."/>
            <person name="Wang X."/>
            <person name="Du Y."/>
            <person name="Jin W."/>
            <person name="Huang S."/>
        </authorList>
    </citation>
    <scope>NUCLEOTIDE SEQUENCE [LARGE SCALE GENOMIC DNA]</scope>
    <source>
        <strain evidence="2">cv. 9930</strain>
    </source>
</reference>
<evidence type="ECO:0000313" key="1">
    <source>
        <dbReference type="EMBL" id="KGN57950.1"/>
    </source>
</evidence>
<reference evidence="1 2" key="3">
    <citation type="journal article" date="2010" name="BMC Genomics">
        <title>Transcriptome sequencing and comparative analysis of cucumber flowers with different sex types.</title>
        <authorList>
            <person name="Guo S."/>
            <person name="Zheng Y."/>
            <person name="Joung J.G."/>
            <person name="Liu S."/>
            <person name="Zhang Z."/>
            <person name="Crasta O.R."/>
            <person name="Sobral B.W."/>
            <person name="Xu Y."/>
            <person name="Huang S."/>
            <person name="Fei Z."/>
        </authorList>
    </citation>
    <scope>NUCLEOTIDE SEQUENCE [LARGE SCALE GENOMIC DNA]</scope>
    <source>
        <strain evidence="2">cv. 9930</strain>
    </source>
</reference>
<gene>
    <name evidence="1" type="ORF">Csa_3G405515</name>
</gene>
<evidence type="ECO:0000313" key="2">
    <source>
        <dbReference type="Proteomes" id="UP000029981"/>
    </source>
</evidence>